<accession>A0ABV0XJ14</accession>
<proteinExistence type="predicted"/>
<reference evidence="1 2" key="1">
    <citation type="submission" date="2021-06" db="EMBL/GenBank/DDBJ databases">
        <authorList>
            <person name="Palmer J.M."/>
        </authorList>
    </citation>
    <scope>NUCLEOTIDE SEQUENCE [LARGE SCALE GENOMIC DNA]</scope>
    <source>
        <strain evidence="1 2">AS_MEX2019</strain>
        <tissue evidence="1">Muscle</tissue>
    </source>
</reference>
<feature type="non-terminal residue" evidence="1">
    <location>
        <position position="1"/>
    </location>
</feature>
<protein>
    <submittedName>
        <fullName evidence="1">Uncharacterized protein</fullName>
    </submittedName>
</protein>
<organism evidence="1 2">
    <name type="scientific">Ameca splendens</name>
    <dbReference type="NCBI Taxonomy" id="208324"/>
    <lineage>
        <taxon>Eukaryota</taxon>
        <taxon>Metazoa</taxon>
        <taxon>Chordata</taxon>
        <taxon>Craniata</taxon>
        <taxon>Vertebrata</taxon>
        <taxon>Euteleostomi</taxon>
        <taxon>Actinopterygii</taxon>
        <taxon>Neopterygii</taxon>
        <taxon>Teleostei</taxon>
        <taxon>Neoteleostei</taxon>
        <taxon>Acanthomorphata</taxon>
        <taxon>Ovalentaria</taxon>
        <taxon>Atherinomorphae</taxon>
        <taxon>Cyprinodontiformes</taxon>
        <taxon>Goodeidae</taxon>
        <taxon>Ameca</taxon>
    </lineage>
</organism>
<evidence type="ECO:0000313" key="2">
    <source>
        <dbReference type="Proteomes" id="UP001469553"/>
    </source>
</evidence>
<gene>
    <name evidence="1" type="ORF">AMECASPLE_030670</name>
</gene>
<dbReference type="Proteomes" id="UP001469553">
    <property type="component" value="Unassembled WGS sequence"/>
</dbReference>
<keyword evidence="2" id="KW-1185">Reference proteome</keyword>
<name>A0ABV0XJ14_9TELE</name>
<sequence length="146" mass="15811">SSHSYSGRSFAPVCTLSGFLSCASTHSGTPWWSHLRIPSEKSPYCSTGRSFLNLLPGALPDTNHQSPACPPSQQSTAPLPSPLFLLEQVNKHHHNLVHTRNLPTSTVDLLTFSPGPLPSATTSHPGTCSQAWKTHSLCHFNKSFKP</sequence>
<dbReference type="EMBL" id="JAHRIP010003695">
    <property type="protein sequence ID" value="MEQ2281466.1"/>
    <property type="molecule type" value="Genomic_DNA"/>
</dbReference>
<evidence type="ECO:0000313" key="1">
    <source>
        <dbReference type="EMBL" id="MEQ2281466.1"/>
    </source>
</evidence>
<comment type="caution">
    <text evidence="1">The sequence shown here is derived from an EMBL/GenBank/DDBJ whole genome shotgun (WGS) entry which is preliminary data.</text>
</comment>